<gene>
    <name evidence="2" type="ORF">AVDCRST_MAG93-7755</name>
</gene>
<feature type="compositionally biased region" description="Basic and acidic residues" evidence="1">
    <location>
        <begin position="49"/>
        <end position="83"/>
    </location>
</feature>
<feature type="compositionally biased region" description="Basic residues" evidence="1">
    <location>
        <begin position="120"/>
        <end position="132"/>
    </location>
</feature>
<feature type="non-terminal residue" evidence="2">
    <location>
        <position position="1"/>
    </location>
</feature>
<reference evidence="2" key="1">
    <citation type="submission" date="2020-02" db="EMBL/GenBank/DDBJ databases">
        <authorList>
            <person name="Meier V. D."/>
        </authorList>
    </citation>
    <scope>NUCLEOTIDE SEQUENCE</scope>
    <source>
        <strain evidence="2">AVDCRST_MAG93</strain>
    </source>
</reference>
<dbReference type="EMBL" id="CADCTR010002611">
    <property type="protein sequence ID" value="CAA9362705.1"/>
    <property type="molecule type" value="Genomic_DNA"/>
</dbReference>
<feature type="non-terminal residue" evidence="2">
    <location>
        <position position="160"/>
    </location>
</feature>
<evidence type="ECO:0000256" key="1">
    <source>
        <dbReference type="SAM" id="MobiDB-lite"/>
    </source>
</evidence>
<protein>
    <submittedName>
        <fullName evidence="2">Uncharacterized protein</fullName>
    </submittedName>
</protein>
<name>A0A6J4ML36_9CHLR</name>
<sequence>PLAVRAPPAVAGGSDRRRGPAGGHAGGVAVDARRRQRHARAQPRHRPPDRRPLRGHLLRDVPDGHGLHDGRETAPARRPDRGHGSRYRHGAGGRGCRARAQAGPGVRERPRAPDAAFRGGSRRRRIRPHRRRCDVGLRRGIRSRRGLEGRDQAAARPRSL</sequence>
<dbReference type="AlphaFoldDB" id="A0A6J4ML36"/>
<accession>A0A6J4ML36</accession>
<evidence type="ECO:0000313" key="2">
    <source>
        <dbReference type="EMBL" id="CAA9362705.1"/>
    </source>
</evidence>
<organism evidence="2">
    <name type="scientific">uncultured Chloroflexia bacterium</name>
    <dbReference type="NCBI Taxonomy" id="1672391"/>
    <lineage>
        <taxon>Bacteria</taxon>
        <taxon>Bacillati</taxon>
        <taxon>Chloroflexota</taxon>
        <taxon>Chloroflexia</taxon>
        <taxon>environmental samples</taxon>
    </lineage>
</organism>
<feature type="region of interest" description="Disordered" evidence="1">
    <location>
        <begin position="1"/>
        <end position="160"/>
    </location>
</feature>
<proteinExistence type="predicted"/>
<feature type="compositionally biased region" description="Basic residues" evidence="1">
    <location>
        <begin position="34"/>
        <end position="48"/>
    </location>
</feature>